<keyword evidence="6 12" id="KW-0418">Kinase</keyword>
<keyword evidence="8" id="KW-0902">Two-component regulatory system</keyword>
<dbReference type="SUPFAM" id="SSF55874">
    <property type="entry name" value="ATPase domain of HSP90 chaperone/DNA topoisomerase II/histidine kinase"/>
    <property type="match status" value="1"/>
</dbReference>
<dbReference type="RefSeq" id="WP_073070832.1">
    <property type="nucleotide sequence ID" value="NZ_MPPI01000009.1"/>
</dbReference>
<dbReference type="AlphaFoldDB" id="A0A2T1DI01"/>
<dbReference type="GO" id="GO:0005524">
    <property type="term" value="F:ATP binding"/>
    <property type="evidence" value="ECO:0007669"/>
    <property type="project" value="UniProtKB-KW"/>
</dbReference>
<dbReference type="Gene3D" id="3.40.50.2300">
    <property type="match status" value="1"/>
</dbReference>
<evidence type="ECO:0000313" key="12">
    <source>
        <dbReference type="EMBL" id="PSB20118.1"/>
    </source>
</evidence>
<dbReference type="CDD" id="cd19920">
    <property type="entry name" value="REC_PA4781-like"/>
    <property type="match status" value="1"/>
</dbReference>
<evidence type="ECO:0000256" key="4">
    <source>
        <dbReference type="ARBA" id="ARBA00022679"/>
    </source>
</evidence>
<protein>
    <recommendedName>
        <fullName evidence="2">histidine kinase</fullName>
        <ecNumber evidence="2">2.7.13.3</ecNumber>
    </recommendedName>
</protein>
<reference evidence="12 13" key="1">
    <citation type="submission" date="2018-02" db="EMBL/GenBank/DDBJ databases">
        <authorList>
            <person name="Cohen D.B."/>
            <person name="Kent A.D."/>
        </authorList>
    </citation>
    <scope>NUCLEOTIDE SEQUENCE [LARGE SCALE GENOMIC DNA]</scope>
    <source>
        <strain evidence="12 13">ULC007</strain>
    </source>
</reference>
<evidence type="ECO:0000256" key="9">
    <source>
        <dbReference type="PROSITE-ProRule" id="PRU00169"/>
    </source>
</evidence>
<keyword evidence="13" id="KW-1185">Reference proteome</keyword>
<feature type="domain" description="Response regulatory" evidence="11">
    <location>
        <begin position="10"/>
        <end position="126"/>
    </location>
</feature>
<dbReference type="SMART" id="SM00387">
    <property type="entry name" value="HATPase_c"/>
    <property type="match status" value="1"/>
</dbReference>
<dbReference type="EC" id="2.7.13.3" evidence="2"/>
<comment type="catalytic activity">
    <reaction evidence="1">
        <text>ATP + protein L-histidine = ADP + protein N-phospho-L-histidine.</text>
        <dbReference type="EC" id="2.7.13.3"/>
    </reaction>
</comment>
<evidence type="ECO:0000259" key="11">
    <source>
        <dbReference type="PROSITE" id="PS50110"/>
    </source>
</evidence>
<dbReference type="GO" id="GO:0000155">
    <property type="term" value="F:phosphorelay sensor kinase activity"/>
    <property type="evidence" value="ECO:0007669"/>
    <property type="project" value="InterPro"/>
</dbReference>
<keyword evidence="3 9" id="KW-0597">Phosphoprotein</keyword>
<evidence type="ECO:0000313" key="13">
    <source>
        <dbReference type="Proteomes" id="UP000238634"/>
    </source>
</evidence>
<dbReference type="PANTHER" id="PTHR24421">
    <property type="entry name" value="NITRATE/NITRITE SENSOR PROTEIN NARX-RELATED"/>
    <property type="match status" value="1"/>
</dbReference>
<dbReference type="PROSITE" id="PS50110">
    <property type="entry name" value="RESPONSE_REGULATORY"/>
    <property type="match status" value="1"/>
</dbReference>
<evidence type="ECO:0000256" key="5">
    <source>
        <dbReference type="ARBA" id="ARBA00022741"/>
    </source>
</evidence>
<dbReference type="GO" id="GO:0016020">
    <property type="term" value="C:membrane"/>
    <property type="evidence" value="ECO:0007669"/>
    <property type="project" value="InterPro"/>
</dbReference>
<evidence type="ECO:0000256" key="1">
    <source>
        <dbReference type="ARBA" id="ARBA00000085"/>
    </source>
</evidence>
<dbReference type="InterPro" id="IPR003594">
    <property type="entry name" value="HATPase_dom"/>
</dbReference>
<dbReference type="SMART" id="SM00448">
    <property type="entry name" value="REC"/>
    <property type="match status" value="1"/>
</dbReference>
<evidence type="ECO:0000256" key="2">
    <source>
        <dbReference type="ARBA" id="ARBA00012438"/>
    </source>
</evidence>
<evidence type="ECO:0000256" key="8">
    <source>
        <dbReference type="ARBA" id="ARBA00023012"/>
    </source>
</evidence>
<dbReference type="STRING" id="1920490.GCA_001895925_03774"/>
<dbReference type="InterPro" id="IPR050482">
    <property type="entry name" value="Sensor_HK_TwoCompSys"/>
</dbReference>
<dbReference type="CDD" id="cd16917">
    <property type="entry name" value="HATPase_UhpB-NarQ-NarX-like"/>
    <property type="match status" value="1"/>
</dbReference>
<dbReference type="OrthoDB" id="456159at2"/>
<keyword evidence="7" id="KW-0067">ATP-binding</keyword>
<evidence type="ECO:0000256" key="10">
    <source>
        <dbReference type="SAM" id="Coils"/>
    </source>
</evidence>
<gene>
    <name evidence="12" type="ORF">C7B65_08670</name>
</gene>
<evidence type="ECO:0000256" key="6">
    <source>
        <dbReference type="ARBA" id="ARBA00022777"/>
    </source>
</evidence>
<keyword evidence="5" id="KW-0547">Nucleotide-binding</keyword>
<dbReference type="InterPro" id="IPR011006">
    <property type="entry name" value="CheY-like_superfamily"/>
</dbReference>
<dbReference type="Pfam" id="PF02518">
    <property type="entry name" value="HATPase_c"/>
    <property type="match status" value="1"/>
</dbReference>
<dbReference type="Gene3D" id="3.30.565.10">
    <property type="entry name" value="Histidine kinase-like ATPase, C-terminal domain"/>
    <property type="match status" value="1"/>
</dbReference>
<reference evidence="12 13" key="2">
    <citation type="submission" date="2018-03" db="EMBL/GenBank/DDBJ databases">
        <title>The ancient ancestry and fast evolution of plastids.</title>
        <authorList>
            <person name="Moore K.R."/>
            <person name="Magnabosco C."/>
            <person name="Momper L."/>
            <person name="Gold D.A."/>
            <person name="Bosak T."/>
            <person name="Fournier G.P."/>
        </authorList>
    </citation>
    <scope>NUCLEOTIDE SEQUENCE [LARGE SCALE GENOMIC DNA]</scope>
    <source>
        <strain evidence="12 13">ULC007</strain>
    </source>
</reference>
<evidence type="ECO:0000256" key="3">
    <source>
        <dbReference type="ARBA" id="ARBA00022553"/>
    </source>
</evidence>
<evidence type="ECO:0000256" key="7">
    <source>
        <dbReference type="ARBA" id="ARBA00022840"/>
    </source>
</evidence>
<dbReference type="GO" id="GO:0046983">
    <property type="term" value="F:protein dimerization activity"/>
    <property type="evidence" value="ECO:0007669"/>
    <property type="project" value="InterPro"/>
</dbReference>
<dbReference type="InterPro" id="IPR011712">
    <property type="entry name" value="Sig_transdc_His_kin_sub3_dim/P"/>
</dbReference>
<dbReference type="PANTHER" id="PTHR24421:SF10">
    <property type="entry name" value="NITRATE_NITRITE SENSOR PROTEIN NARQ"/>
    <property type="match status" value="1"/>
</dbReference>
<proteinExistence type="predicted"/>
<dbReference type="Proteomes" id="UP000238634">
    <property type="component" value="Unassembled WGS sequence"/>
</dbReference>
<name>A0A2T1DI01_9CYAN</name>
<feature type="coiled-coil region" evidence="10">
    <location>
        <begin position="135"/>
        <end position="173"/>
    </location>
</feature>
<keyword evidence="4" id="KW-0808">Transferase</keyword>
<dbReference type="Pfam" id="PF07730">
    <property type="entry name" value="HisKA_3"/>
    <property type="match status" value="1"/>
</dbReference>
<organism evidence="12 13">
    <name type="scientific">Phormidesmis priestleyi ULC007</name>
    <dbReference type="NCBI Taxonomy" id="1920490"/>
    <lineage>
        <taxon>Bacteria</taxon>
        <taxon>Bacillati</taxon>
        <taxon>Cyanobacteriota</taxon>
        <taxon>Cyanophyceae</taxon>
        <taxon>Leptolyngbyales</taxon>
        <taxon>Leptolyngbyaceae</taxon>
        <taxon>Phormidesmis</taxon>
    </lineage>
</organism>
<feature type="modified residue" description="4-aspartylphosphate" evidence="9">
    <location>
        <position position="59"/>
    </location>
</feature>
<dbReference type="Pfam" id="PF00072">
    <property type="entry name" value="Response_reg"/>
    <property type="match status" value="1"/>
</dbReference>
<dbReference type="SUPFAM" id="SSF52172">
    <property type="entry name" value="CheY-like"/>
    <property type="match status" value="1"/>
</dbReference>
<keyword evidence="10" id="KW-0175">Coiled coil</keyword>
<dbReference type="Gene3D" id="1.20.5.1930">
    <property type="match status" value="1"/>
</dbReference>
<dbReference type="EMBL" id="PVWG01000007">
    <property type="protein sequence ID" value="PSB20118.1"/>
    <property type="molecule type" value="Genomic_DNA"/>
</dbReference>
<dbReference type="InterPro" id="IPR036890">
    <property type="entry name" value="HATPase_C_sf"/>
</dbReference>
<sequence>MQCIPSVKGDILIVDDTLDNLRLLSAMLADQGYEVRSVTNGAIALIGMQAQPPDLVLLDINMPGMTGYEVCQHLKSDSQMQEIPVIFISALNEALDKVHAFSVGGVDFITKPFQIEEVLVRIEHQLKLCRLQLQLQDQNRRLQHTEAELRRSLDQERSLNQRIEEMAAIEERNRIARDIHDSLGHSLVALNVQMETALALWDVDHNRARSLLAEAKQLGSEALQAVRESVSAIRADPLQGQLLEAAIVNLAEEFYHLTDVLPECQIDLSHPLSSAVNQVVYRIIQEGLTNICKHAEATIVQIQIQTTAEGLSLTLQDNGKGFQTNQLRSGYGLQGMQERSAAMGGQLEIVSELGAGCQITAYFLRGDRAVND</sequence>
<dbReference type="InterPro" id="IPR001789">
    <property type="entry name" value="Sig_transdc_resp-reg_receiver"/>
</dbReference>
<comment type="caution">
    <text evidence="12">The sequence shown here is derived from an EMBL/GenBank/DDBJ whole genome shotgun (WGS) entry which is preliminary data.</text>
</comment>
<accession>A0A2T1DI01</accession>